<dbReference type="GO" id="GO:0008017">
    <property type="term" value="F:microtubule binding"/>
    <property type="evidence" value="ECO:0007669"/>
    <property type="project" value="InterPro"/>
</dbReference>
<dbReference type="Gene3D" id="1.10.150.280">
    <property type="entry name" value="AF1531-like domain"/>
    <property type="match status" value="1"/>
</dbReference>
<dbReference type="GO" id="GO:0005875">
    <property type="term" value="C:microtubule associated complex"/>
    <property type="evidence" value="ECO:0007669"/>
    <property type="project" value="TreeGrafter"/>
</dbReference>
<keyword evidence="4 7" id="KW-0067">ATP-binding</keyword>
<evidence type="ECO:0000313" key="11">
    <source>
        <dbReference type="EMBL" id="SSX29771.1"/>
    </source>
</evidence>
<evidence type="ECO:0000259" key="10">
    <source>
        <dbReference type="PROSITE" id="PS50067"/>
    </source>
</evidence>
<feature type="binding site" evidence="7">
    <location>
        <begin position="82"/>
        <end position="89"/>
    </location>
    <ligand>
        <name>ATP</name>
        <dbReference type="ChEBI" id="CHEBI:30616"/>
    </ligand>
</feature>
<dbReference type="PROSITE" id="PS50067">
    <property type="entry name" value="KINESIN_MOTOR_2"/>
    <property type="match status" value="1"/>
</dbReference>
<keyword evidence="6" id="KW-0206">Cytoskeleton</keyword>
<keyword evidence="7 8" id="KW-0505">Motor protein</keyword>
<dbReference type="GO" id="GO:0005874">
    <property type="term" value="C:microtubule"/>
    <property type="evidence" value="ECO:0007669"/>
    <property type="project" value="UniProtKB-KW"/>
</dbReference>
<dbReference type="GO" id="GO:0007018">
    <property type="term" value="P:microtubule-based movement"/>
    <property type="evidence" value="ECO:0007669"/>
    <property type="project" value="InterPro"/>
</dbReference>
<reference evidence="11" key="1">
    <citation type="submission" date="2018-07" db="EMBL/GenBank/DDBJ databases">
        <authorList>
            <person name="Quirk P.G."/>
            <person name="Krulwich T.A."/>
        </authorList>
    </citation>
    <scope>NUCLEOTIDE SEQUENCE</scope>
</reference>
<organism evidence="11">
    <name type="scientific">Culicoides sonorensis</name>
    <name type="common">Biting midge</name>
    <dbReference type="NCBI Taxonomy" id="179676"/>
    <lineage>
        <taxon>Eukaryota</taxon>
        <taxon>Metazoa</taxon>
        <taxon>Ecdysozoa</taxon>
        <taxon>Arthropoda</taxon>
        <taxon>Hexapoda</taxon>
        <taxon>Insecta</taxon>
        <taxon>Pterygota</taxon>
        <taxon>Neoptera</taxon>
        <taxon>Endopterygota</taxon>
        <taxon>Diptera</taxon>
        <taxon>Nematocera</taxon>
        <taxon>Chironomoidea</taxon>
        <taxon>Ceratopogonidae</taxon>
        <taxon>Ceratopogoninae</taxon>
        <taxon>Culicoides</taxon>
        <taxon>Monoculicoides</taxon>
    </lineage>
</organism>
<protein>
    <recommendedName>
        <fullName evidence="8">Kinesin-like protein</fullName>
    </recommendedName>
</protein>
<evidence type="ECO:0000256" key="8">
    <source>
        <dbReference type="RuleBase" id="RU000394"/>
    </source>
</evidence>
<gene>
    <name evidence="11" type="primary">CSON001674</name>
</gene>
<dbReference type="OMA" id="HVRRTNM"/>
<keyword evidence="5" id="KW-0175">Coiled coil</keyword>
<dbReference type="InterPro" id="IPR036961">
    <property type="entry name" value="Kinesin_motor_dom_sf"/>
</dbReference>
<feature type="domain" description="Kinesin motor" evidence="10">
    <location>
        <begin position="6"/>
        <end position="317"/>
    </location>
</feature>
<dbReference type="GO" id="GO:0051231">
    <property type="term" value="P:spindle elongation"/>
    <property type="evidence" value="ECO:0007669"/>
    <property type="project" value="TreeGrafter"/>
</dbReference>
<comment type="subcellular location">
    <subcellularLocation>
        <location evidence="1">Cytoplasm</location>
        <location evidence="1">Cytoskeleton</location>
    </subcellularLocation>
</comment>
<dbReference type="AlphaFoldDB" id="A0A336MJX3"/>
<dbReference type="VEuPathDB" id="VectorBase:CSON001674"/>
<evidence type="ECO:0000256" key="4">
    <source>
        <dbReference type="ARBA" id="ARBA00022840"/>
    </source>
</evidence>
<evidence type="ECO:0000256" key="1">
    <source>
        <dbReference type="ARBA" id="ARBA00004245"/>
    </source>
</evidence>
<dbReference type="Gene3D" id="3.40.850.10">
    <property type="entry name" value="Kinesin motor domain"/>
    <property type="match status" value="1"/>
</dbReference>
<proteinExistence type="inferred from homology"/>
<dbReference type="PANTHER" id="PTHR47969">
    <property type="entry name" value="CHROMOSOME-ASSOCIATED KINESIN KIF4A-RELATED"/>
    <property type="match status" value="1"/>
</dbReference>
<feature type="region of interest" description="Disordered" evidence="9">
    <location>
        <begin position="591"/>
        <end position="655"/>
    </location>
</feature>
<dbReference type="SUPFAM" id="SSF52540">
    <property type="entry name" value="P-loop containing nucleoside triphosphate hydrolases"/>
    <property type="match status" value="1"/>
</dbReference>
<dbReference type="PROSITE" id="PS00411">
    <property type="entry name" value="KINESIN_MOTOR_1"/>
    <property type="match status" value="1"/>
</dbReference>
<name>A0A336MJX3_CULSO</name>
<evidence type="ECO:0000256" key="7">
    <source>
        <dbReference type="PROSITE-ProRule" id="PRU00283"/>
    </source>
</evidence>
<evidence type="ECO:0000256" key="5">
    <source>
        <dbReference type="ARBA" id="ARBA00023054"/>
    </source>
</evidence>
<keyword evidence="8" id="KW-0493">Microtubule</keyword>
<dbReference type="InterPro" id="IPR027640">
    <property type="entry name" value="Kinesin-like_fam"/>
</dbReference>
<dbReference type="InterPro" id="IPR027417">
    <property type="entry name" value="P-loop_NTPase"/>
</dbReference>
<dbReference type="InterPro" id="IPR019821">
    <property type="entry name" value="Kinesin_motor_CS"/>
</dbReference>
<keyword evidence="2" id="KW-0963">Cytoplasm</keyword>
<dbReference type="InterPro" id="IPR001752">
    <property type="entry name" value="Kinesin_motor_dom"/>
</dbReference>
<dbReference type="PANTHER" id="PTHR47969:SF15">
    <property type="entry name" value="CHROMOSOME-ASSOCIATED KINESIN KIF4A-RELATED"/>
    <property type="match status" value="1"/>
</dbReference>
<evidence type="ECO:0000256" key="2">
    <source>
        <dbReference type="ARBA" id="ARBA00022490"/>
    </source>
</evidence>
<dbReference type="EMBL" id="UFQT01001264">
    <property type="protein sequence ID" value="SSX29771.1"/>
    <property type="molecule type" value="Genomic_DNA"/>
</dbReference>
<dbReference type="GO" id="GO:0003777">
    <property type="term" value="F:microtubule motor activity"/>
    <property type="evidence" value="ECO:0007669"/>
    <property type="project" value="InterPro"/>
</dbReference>
<evidence type="ECO:0000256" key="9">
    <source>
        <dbReference type="SAM" id="MobiDB-lite"/>
    </source>
</evidence>
<sequence length="751" mass="84445">MSLDSAVRVGLRIKPIDSIDCEKCVQQSDKDPNVLIISEDRVFPFDIIFGEDSSQKDVYEKLVKPQTEKLLNGYNCASLAYGQTGTGKSYSMGLHEKSIETEQAGIVHRVLEDVFLGAETKYGENGWKISVSFIEIYNEKVYDLLSQSSEPLKGLYYKSKDIEKCEVGSVDEAIQILKITNGNRHIRKTPLNPSSSRSHAIFTVRISIRDENVVRESSLHLVDLAGSEGVKRTGHQGIALSEGNHINQGLLAVGKVLAAMSNGNQRVPYRDSVLTQVLQESLNPNCFITLLACVSPSASNLNETLTTLRFAQNTKQLKTTPQINEIINELKKGKTPSKYGPPLRSIHNNRYVTPGKRPFSMASAGISTIKKQNLQFPNQTICTPSKRKRMEFEPLNSTTFEIPQAPVLSVEEFFHPDNFRNAIEIDNRASVSSVVSGINISASTEIEQPPSMRSSILSVNTPVEKKMTFSPLLQKLSNLENAFDGKLQKLYETMNQNQTMHLPTSTPRVAPRNNDDTLNIPGMDMIRKELQQIVRIELANFTMQLPQNMTLKSVPPQRNTNGDKQNDQTDEGVQKNIPEIEVINVDETSNIDQNFLAPEPVRTSRPTTRRSQRLTRDSNNIPLRRSARLSSVPRPTIQPVLEIKERSRSTSRRRNNIPVQNKEIPLYFNKNGESTNPKVAKSKHVAAVFELLNNGNIKDLQRLPKIGYKTAYQIVTTRLIKGRYKSIKEIGKLPMWKGKQWQTFLEANHLD</sequence>
<dbReference type="CDD" id="cd00106">
    <property type="entry name" value="KISc"/>
    <property type="match status" value="1"/>
</dbReference>
<dbReference type="InterPro" id="IPR010994">
    <property type="entry name" value="RuvA_2-like"/>
</dbReference>
<feature type="compositionally biased region" description="Polar residues" evidence="9">
    <location>
        <begin position="547"/>
        <end position="563"/>
    </location>
</feature>
<dbReference type="PRINTS" id="PR00380">
    <property type="entry name" value="KINESINHEAVY"/>
</dbReference>
<dbReference type="Pfam" id="PF00225">
    <property type="entry name" value="Kinesin"/>
    <property type="match status" value="1"/>
</dbReference>
<dbReference type="SUPFAM" id="SSF47781">
    <property type="entry name" value="RuvA domain 2-like"/>
    <property type="match status" value="1"/>
</dbReference>
<dbReference type="SMART" id="SM00129">
    <property type="entry name" value="KISc"/>
    <property type="match status" value="1"/>
</dbReference>
<feature type="region of interest" description="Disordered" evidence="9">
    <location>
        <begin position="547"/>
        <end position="578"/>
    </location>
</feature>
<keyword evidence="3 7" id="KW-0547">Nucleotide-binding</keyword>
<evidence type="ECO:0000256" key="3">
    <source>
        <dbReference type="ARBA" id="ARBA00022741"/>
    </source>
</evidence>
<comment type="similarity">
    <text evidence="7 8">Belongs to the TRAFAC class myosin-kinesin ATPase superfamily. Kinesin family.</text>
</comment>
<evidence type="ECO:0000256" key="6">
    <source>
        <dbReference type="ARBA" id="ARBA00023212"/>
    </source>
</evidence>
<dbReference type="GO" id="GO:0007052">
    <property type="term" value="P:mitotic spindle organization"/>
    <property type="evidence" value="ECO:0007669"/>
    <property type="project" value="TreeGrafter"/>
</dbReference>
<dbReference type="GO" id="GO:0005524">
    <property type="term" value="F:ATP binding"/>
    <property type="evidence" value="ECO:0007669"/>
    <property type="project" value="UniProtKB-UniRule"/>
</dbReference>
<accession>A0A336MJX3</accession>